<dbReference type="EMBL" id="MU004342">
    <property type="protein sequence ID" value="KAF2655948.1"/>
    <property type="molecule type" value="Genomic_DNA"/>
</dbReference>
<proteinExistence type="predicted"/>
<protein>
    <submittedName>
        <fullName evidence="2">Uncharacterized protein</fullName>
    </submittedName>
</protein>
<evidence type="ECO:0000313" key="2">
    <source>
        <dbReference type="EMBL" id="KAF2655948.1"/>
    </source>
</evidence>
<accession>A0A6A6TAL9</accession>
<organism evidence="2 3">
    <name type="scientific">Lophiostoma macrostomum CBS 122681</name>
    <dbReference type="NCBI Taxonomy" id="1314788"/>
    <lineage>
        <taxon>Eukaryota</taxon>
        <taxon>Fungi</taxon>
        <taxon>Dikarya</taxon>
        <taxon>Ascomycota</taxon>
        <taxon>Pezizomycotina</taxon>
        <taxon>Dothideomycetes</taxon>
        <taxon>Pleosporomycetidae</taxon>
        <taxon>Pleosporales</taxon>
        <taxon>Lophiostomataceae</taxon>
        <taxon>Lophiostoma</taxon>
    </lineage>
</organism>
<name>A0A6A6TAL9_9PLEO</name>
<keyword evidence="3" id="KW-1185">Reference proteome</keyword>
<sequence>MPCAKRPSSSPPAPHSIARVCHPQSDERAAHRSRARSLTRSPRAAARRSSAHCALALAHALAARRLLLRSASGTDARHNTPALGALPCRILARRSPALLSARATLLAASTQQPSASHLSPGECRRPHTSPIVEDAHRRATRDVHNTLPPRAARSARAGNWRRASSVSEPIARPATALPPPPWTLTFGRPTHGLAFRLTSTQAHDASGHPTCDFRLPGISVLPGAWRRSARPSAAFLDCAIARLAVESTPRPATTSAALPRQTAR</sequence>
<reference evidence="2" key="1">
    <citation type="journal article" date="2020" name="Stud. Mycol.">
        <title>101 Dothideomycetes genomes: a test case for predicting lifestyles and emergence of pathogens.</title>
        <authorList>
            <person name="Haridas S."/>
            <person name="Albert R."/>
            <person name="Binder M."/>
            <person name="Bloem J."/>
            <person name="Labutti K."/>
            <person name="Salamov A."/>
            <person name="Andreopoulos B."/>
            <person name="Baker S."/>
            <person name="Barry K."/>
            <person name="Bills G."/>
            <person name="Bluhm B."/>
            <person name="Cannon C."/>
            <person name="Castanera R."/>
            <person name="Culley D."/>
            <person name="Daum C."/>
            <person name="Ezra D."/>
            <person name="Gonzalez J."/>
            <person name="Henrissat B."/>
            <person name="Kuo A."/>
            <person name="Liang C."/>
            <person name="Lipzen A."/>
            <person name="Lutzoni F."/>
            <person name="Magnuson J."/>
            <person name="Mondo S."/>
            <person name="Nolan M."/>
            <person name="Ohm R."/>
            <person name="Pangilinan J."/>
            <person name="Park H.-J."/>
            <person name="Ramirez L."/>
            <person name="Alfaro M."/>
            <person name="Sun H."/>
            <person name="Tritt A."/>
            <person name="Yoshinaga Y."/>
            <person name="Zwiers L.-H."/>
            <person name="Turgeon B."/>
            <person name="Goodwin S."/>
            <person name="Spatafora J."/>
            <person name="Crous P."/>
            <person name="Grigoriev I."/>
        </authorList>
    </citation>
    <scope>NUCLEOTIDE SEQUENCE</scope>
    <source>
        <strain evidence="2">CBS 122681</strain>
    </source>
</reference>
<feature type="region of interest" description="Disordered" evidence="1">
    <location>
        <begin position="23"/>
        <end position="45"/>
    </location>
</feature>
<feature type="region of interest" description="Disordered" evidence="1">
    <location>
        <begin position="146"/>
        <end position="183"/>
    </location>
</feature>
<evidence type="ECO:0000313" key="3">
    <source>
        <dbReference type="Proteomes" id="UP000799324"/>
    </source>
</evidence>
<evidence type="ECO:0000256" key="1">
    <source>
        <dbReference type="SAM" id="MobiDB-lite"/>
    </source>
</evidence>
<dbReference type="Proteomes" id="UP000799324">
    <property type="component" value="Unassembled WGS sequence"/>
</dbReference>
<dbReference type="AlphaFoldDB" id="A0A6A6TAL9"/>
<gene>
    <name evidence="2" type="ORF">K491DRAFT_715799</name>
</gene>